<dbReference type="PATRIC" id="fig|178901.10.peg.1758"/>
<sequence length="344" mass="38687">MDRSFPAVVLVRIVNAQKASQENQEISPTWCANLHIAIKTGNFHSMKRSLDWRNLQFFLAVARSGSLSEAGRLLGVDHATVGRHIVALEASVGKTLFERHLRGYALTRYGQDLLTTAEAMDREATSVAQASSPAYGLTGTVRINALEGFASFFLASRIGSLLVENPALTIEILTIQQIVALSRRQADIAITVTPSEDDRFVCERLTPYYLCVYATRSYLDREKPIKKPEDFSSHLFSGYVDEMIFMRELDYLGHLGVSRKMVRIQNSSVQAQMEAACSGLCMAVLPTFVAATRPELIPVLPQQVRLERHYWLITRAEEQTSVRISQLCRFIRDEVQKGEKLFRV</sequence>
<dbReference type="Gene3D" id="3.40.190.290">
    <property type="match status" value="1"/>
</dbReference>
<organism evidence="5 6">
    <name type="scientific">Acetobacter malorum</name>
    <dbReference type="NCBI Taxonomy" id="178901"/>
    <lineage>
        <taxon>Bacteria</taxon>
        <taxon>Pseudomonadati</taxon>
        <taxon>Pseudomonadota</taxon>
        <taxon>Alphaproteobacteria</taxon>
        <taxon>Acetobacterales</taxon>
        <taxon>Acetobacteraceae</taxon>
        <taxon>Acetobacter</taxon>
    </lineage>
</organism>
<dbReference type="PANTHER" id="PTHR30537">
    <property type="entry name" value="HTH-TYPE TRANSCRIPTIONAL REGULATOR"/>
    <property type="match status" value="1"/>
</dbReference>
<reference evidence="5 6" key="1">
    <citation type="submission" date="2016-03" db="EMBL/GenBank/DDBJ databases">
        <title>Draft genome sequence of Acetobacter malorum CECT 7742, a strain isolated from strawberry vinegar.</title>
        <authorList>
            <person name="Sainz F."/>
            <person name="Mas A."/>
            <person name="Torija M.J."/>
        </authorList>
    </citation>
    <scope>NUCLEOTIDE SEQUENCE [LARGE SCALE GENOMIC DNA]</scope>
    <source>
        <strain evidence="5 6">CECT 7742</strain>
    </source>
</reference>
<keyword evidence="3" id="KW-0238">DNA-binding</keyword>
<dbReference type="AlphaFoldDB" id="A0A087PP13"/>
<dbReference type="SUPFAM" id="SSF46785">
    <property type="entry name" value="Winged helix' DNA-binding domain"/>
    <property type="match status" value="1"/>
</dbReference>
<dbReference type="STRING" id="178901.AmDm5_1815"/>
<dbReference type="PROSITE" id="PS50931">
    <property type="entry name" value="HTH_LYSR"/>
    <property type="match status" value="1"/>
</dbReference>
<dbReference type="Pfam" id="PF03466">
    <property type="entry name" value="LysR_substrate"/>
    <property type="match status" value="1"/>
</dbReference>
<accession>A0A087PP13</accession>
<gene>
    <name evidence="5" type="ORF">Amal_01684</name>
</gene>
<dbReference type="EMBL" id="LVHD01000017">
    <property type="protein sequence ID" value="OAG77146.1"/>
    <property type="molecule type" value="Genomic_DNA"/>
</dbReference>
<protein>
    <submittedName>
        <fullName evidence="5">Transcriptional regulator, LysR family</fullName>
    </submittedName>
</protein>
<evidence type="ECO:0000256" key="4">
    <source>
        <dbReference type="ARBA" id="ARBA00023163"/>
    </source>
</evidence>
<dbReference type="InterPro" id="IPR036388">
    <property type="entry name" value="WH-like_DNA-bd_sf"/>
</dbReference>
<keyword evidence="4" id="KW-0804">Transcription</keyword>
<dbReference type="eggNOG" id="COG0583">
    <property type="taxonomic scope" value="Bacteria"/>
</dbReference>
<dbReference type="GO" id="GO:0003700">
    <property type="term" value="F:DNA-binding transcription factor activity"/>
    <property type="evidence" value="ECO:0007669"/>
    <property type="project" value="InterPro"/>
</dbReference>
<dbReference type="InterPro" id="IPR005119">
    <property type="entry name" value="LysR_subst-bd"/>
</dbReference>
<comment type="caution">
    <text evidence="5">The sequence shown here is derived from an EMBL/GenBank/DDBJ whole genome shotgun (WGS) entry which is preliminary data.</text>
</comment>
<dbReference type="InterPro" id="IPR000847">
    <property type="entry name" value="LysR_HTH_N"/>
</dbReference>
<evidence type="ECO:0000313" key="6">
    <source>
        <dbReference type="Proteomes" id="UP000077349"/>
    </source>
</evidence>
<dbReference type="InterPro" id="IPR058163">
    <property type="entry name" value="LysR-type_TF_proteobact-type"/>
</dbReference>
<evidence type="ECO:0000256" key="1">
    <source>
        <dbReference type="ARBA" id="ARBA00009437"/>
    </source>
</evidence>
<dbReference type="GO" id="GO:0043565">
    <property type="term" value="F:sequence-specific DNA binding"/>
    <property type="evidence" value="ECO:0007669"/>
    <property type="project" value="TreeGrafter"/>
</dbReference>
<dbReference type="PANTHER" id="PTHR30537:SF3">
    <property type="entry name" value="TRANSCRIPTIONAL REGULATORY PROTEIN"/>
    <property type="match status" value="1"/>
</dbReference>
<dbReference type="Gene3D" id="1.10.10.10">
    <property type="entry name" value="Winged helix-like DNA-binding domain superfamily/Winged helix DNA-binding domain"/>
    <property type="match status" value="1"/>
</dbReference>
<evidence type="ECO:0000256" key="2">
    <source>
        <dbReference type="ARBA" id="ARBA00023015"/>
    </source>
</evidence>
<keyword evidence="2" id="KW-0805">Transcription regulation</keyword>
<comment type="similarity">
    <text evidence="1">Belongs to the LysR transcriptional regulatory family.</text>
</comment>
<evidence type="ECO:0000256" key="3">
    <source>
        <dbReference type="ARBA" id="ARBA00023125"/>
    </source>
</evidence>
<dbReference type="GO" id="GO:0006351">
    <property type="term" value="P:DNA-templated transcription"/>
    <property type="evidence" value="ECO:0007669"/>
    <property type="project" value="TreeGrafter"/>
</dbReference>
<dbReference type="SUPFAM" id="SSF53850">
    <property type="entry name" value="Periplasmic binding protein-like II"/>
    <property type="match status" value="1"/>
</dbReference>
<dbReference type="Proteomes" id="UP000077349">
    <property type="component" value="Unassembled WGS sequence"/>
</dbReference>
<name>A0A087PP13_9PROT</name>
<dbReference type="InterPro" id="IPR036390">
    <property type="entry name" value="WH_DNA-bd_sf"/>
</dbReference>
<dbReference type="Pfam" id="PF00126">
    <property type="entry name" value="HTH_1"/>
    <property type="match status" value="1"/>
</dbReference>
<evidence type="ECO:0000313" key="5">
    <source>
        <dbReference type="EMBL" id="OAG77146.1"/>
    </source>
</evidence>
<proteinExistence type="inferred from homology"/>